<sequence>MSVSVLFVCLGNICRSPTAHGVFEQMLLEQGLAEQVEVDSAGTGDWHIGRPPDARMQAAAKQRGYDLSHLRARQVSAQDFHNFDYVLAMDKSNFSDLQAMQPHNSRGKLSLFLDFAPQQHLREVPDPYYGGEAGFYEVIDLVEAAAQGLLNDIRQTR</sequence>
<dbReference type="InterPro" id="IPR050438">
    <property type="entry name" value="LMW_PTPase"/>
</dbReference>
<dbReference type="InterPro" id="IPR023485">
    <property type="entry name" value="Ptyr_pPase"/>
</dbReference>
<feature type="active site" description="Proton donor" evidence="5">
    <location>
        <position position="126"/>
    </location>
</feature>
<evidence type="ECO:0000256" key="4">
    <source>
        <dbReference type="ARBA" id="ARBA00022912"/>
    </source>
</evidence>
<comment type="similarity">
    <text evidence="1">Belongs to the low molecular weight phosphotyrosine protein phosphatase family.</text>
</comment>
<keyword evidence="4" id="KW-0904">Protein phosphatase</keyword>
<evidence type="ECO:0000256" key="2">
    <source>
        <dbReference type="ARBA" id="ARBA00013064"/>
    </source>
</evidence>
<keyword evidence="8" id="KW-1185">Reference proteome</keyword>
<feature type="domain" description="Phosphotyrosine protein phosphatase I" evidence="6">
    <location>
        <begin position="3"/>
        <end position="152"/>
    </location>
</feature>
<dbReference type="PANTHER" id="PTHR11717:SF7">
    <property type="entry name" value="LOW MOLECULAR WEIGHT PHOSPHOTYROSINE PROTEIN PHOSPHATASE"/>
    <property type="match status" value="1"/>
</dbReference>
<gene>
    <name evidence="7" type="ORF">IB286_08630</name>
</gene>
<dbReference type="RefSeq" id="WP_190764527.1">
    <property type="nucleotide sequence ID" value="NZ_JACXLD010000004.1"/>
</dbReference>
<dbReference type="InterPro" id="IPR017867">
    <property type="entry name" value="Tyr_phospatase_low_mol_wt"/>
</dbReference>
<dbReference type="FunFam" id="3.40.50.2300:FF:000113">
    <property type="entry name" value="Low molecular weight protein-tyrosine-phosphatase"/>
    <property type="match status" value="1"/>
</dbReference>
<reference evidence="7" key="1">
    <citation type="submission" date="2020-09" db="EMBL/GenBank/DDBJ databases">
        <authorList>
            <person name="Yoon J.-W."/>
        </authorList>
    </citation>
    <scope>NUCLEOTIDE SEQUENCE</scope>
    <source>
        <strain evidence="7">KMU-158</strain>
    </source>
</reference>
<dbReference type="GO" id="GO:0004725">
    <property type="term" value="F:protein tyrosine phosphatase activity"/>
    <property type="evidence" value="ECO:0007669"/>
    <property type="project" value="UniProtKB-EC"/>
</dbReference>
<dbReference type="PRINTS" id="PR00719">
    <property type="entry name" value="LMWPTPASE"/>
</dbReference>
<dbReference type="Pfam" id="PF01451">
    <property type="entry name" value="LMWPc"/>
    <property type="match status" value="1"/>
</dbReference>
<dbReference type="Proteomes" id="UP000610558">
    <property type="component" value="Unassembled WGS sequence"/>
</dbReference>
<evidence type="ECO:0000313" key="8">
    <source>
        <dbReference type="Proteomes" id="UP000610558"/>
    </source>
</evidence>
<dbReference type="CDD" id="cd16343">
    <property type="entry name" value="LMWPTP"/>
    <property type="match status" value="1"/>
</dbReference>
<keyword evidence="3" id="KW-0378">Hydrolase</keyword>
<dbReference type="AlphaFoldDB" id="A0A927C3S1"/>
<comment type="caution">
    <text evidence="7">The sequence shown here is derived from an EMBL/GenBank/DDBJ whole genome shotgun (WGS) entry which is preliminary data.</text>
</comment>
<proteinExistence type="inferred from homology"/>
<dbReference type="InterPro" id="IPR036196">
    <property type="entry name" value="Ptyr_pPase_sf"/>
</dbReference>
<dbReference type="PANTHER" id="PTHR11717">
    <property type="entry name" value="LOW MOLECULAR WEIGHT PROTEIN TYROSINE PHOSPHATASE"/>
    <property type="match status" value="1"/>
</dbReference>
<feature type="active site" description="Nucleophile" evidence="5">
    <location>
        <position position="9"/>
    </location>
</feature>
<dbReference type="EC" id="3.1.3.48" evidence="2"/>
<accession>A0A927C3S1</accession>
<organism evidence="7 8">
    <name type="scientific">Spongiibacter pelagi</name>
    <dbReference type="NCBI Taxonomy" id="2760804"/>
    <lineage>
        <taxon>Bacteria</taxon>
        <taxon>Pseudomonadati</taxon>
        <taxon>Pseudomonadota</taxon>
        <taxon>Gammaproteobacteria</taxon>
        <taxon>Cellvibrionales</taxon>
        <taxon>Spongiibacteraceae</taxon>
        <taxon>Spongiibacter</taxon>
    </lineage>
</organism>
<protein>
    <recommendedName>
        <fullName evidence="2">protein-tyrosine-phosphatase</fullName>
        <ecNumber evidence="2">3.1.3.48</ecNumber>
    </recommendedName>
</protein>
<dbReference type="SMART" id="SM00226">
    <property type="entry name" value="LMWPc"/>
    <property type="match status" value="1"/>
</dbReference>
<evidence type="ECO:0000256" key="1">
    <source>
        <dbReference type="ARBA" id="ARBA00011063"/>
    </source>
</evidence>
<evidence type="ECO:0000259" key="6">
    <source>
        <dbReference type="SMART" id="SM00226"/>
    </source>
</evidence>
<dbReference type="Gene3D" id="3.40.50.2300">
    <property type="match status" value="1"/>
</dbReference>
<feature type="active site" evidence="5">
    <location>
        <position position="15"/>
    </location>
</feature>
<evidence type="ECO:0000256" key="5">
    <source>
        <dbReference type="PIRSR" id="PIRSR617867-1"/>
    </source>
</evidence>
<name>A0A927C3S1_9GAMM</name>
<dbReference type="EMBL" id="JACXLD010000004">
    <property type="protein sequence ID" value="MBD2859076.1"/>
    <property type="molecule type" value="Genomic_DNA"/>
</dbReference>
<evidence type="ECO:0000313" key="7">
    <source>
        <dbReference type="EMBL" id="MBD2859076.1"/>
    </source>
</evidence>
<evidence type="ECO:0000256" key="3">
    <source>
        <dbReference type="ARBA" id="ARBA00022801"/>
    </source>
</evidence>
<dbReference type="SUPFAM" id="SSF52788">
    <property type="entry name" value="Phosphotyrosine protein phosphatases I"/>
    <property type="match status" value="1"/>
</dbReference>